<keyword evidence="2" id="KW-1185">Reference proteome</keyword>
<sequence>MSETTTSFTPRGAAVASFLTHLDALVQREVSAVDAGAGRWELEAERIAAEVAGALGSLRHDLQRHRTAFG</sequence>
<evidence type="ECO:0000313" key="2">
    <source>
        <dbReference type="Proteomes" id="UP001199469"/>
    </source>
</evidence>
<reference evidence="1 2" key="1">
    <citation type="submission" date="2021-11" db="EMBL/GenBank/DDBJ databases">
        <title>Draft genome sequence of Actinomycetospora sp. SF1 isolated from the rhizosphere soil.</title>
        <authorList>
            <person name="Duangmal K."/>
            <person name="Chantavorakit T."/>
        </authorList>
    </citation>
    <scope>NUCLEOTIDE SEQUENCE [LARGE SCALE GENOMIC DNA]</scope>
    <source>
        <strain evidence="1 2">TBRC 5722</strain>
    </source>
</reference>
<evidence type="ECO:0008006" key="3">
    <source>
        <dbReference type="Google" id="ProtNLM"/>
    </source>
</evidence>
<accession>A0ABS8P8P5</accession>
<gene>
    <name evidence="1" type="ORF">LQ327_14860</name>
</gene>
<name>A0ABS8P8P5_9PSEU</name>
<proteinExistence type="predicted"/>
<dbReference type="Proteomes" id="UP001199469">
    <property type="component" value="Unassembled WGS sequence"/>
</dbReference>
<comment type="caution">
    <text evidence="1">The sequence shown here is derived from an EMBL/GenBank/DDBJ whole genome shotgun (WGS) entry which is preliminary data.</text>
</comment>
<organism evidence="1 2">
    <name type="scientific">Actinomycetospora endophytica</name>
    <dbReference type="NCBI Taxonomy" id="2291215"/>
    <lineage>
        <taxon>Bacteria</taxon>
        <taxon>Bacillati</taxon>
        <taxon>Actinomycetota</taxon>
        <taxon>Actinomycetes</taxon>
        <taxon>Pseudonocardiales</taxon>
        <taxon>Pseudonocardiaceae</taxon>
        <taxon>Actinomycetospora</taxon>
    </lineage>
</organism>
<protein>
    <recommendedName>
        <fullName evidence="3">WXG100 family type VII secretion target</fullName>
    </recommendedName>
</protein>
<evidence type="ECO:0000313" key="1">
    <source>
        <dbReference type="EMBL" id="MCD2194652.1"/>
    </source>
</evidence>
<dbReference type="EMBL" id="JAJNDB010000002">
    <property type="protein sequence ID" value="MCD2194652.1"/>
    <property type="molecule type" value="Genomic_DNA"/>
</dbReference>
<dbReference type="RefSeq" id="WP_230734814.1">
    <property type="nucleotide sequence ID" value="NZ_JAJNDB010000002.1"/>
</dbReference>